<accession>A0ACC2UPB6</accession>
<gene>
    <name evidence="1" type="ORF">DSO57_1020736</name>
</gene>
<comment type="caution">
    <text evidence="1">The sequence shown here is derived from an EMBL/GenBank/DDBJ whole genome shotgun (WGS) entry which is preliminary data.</text>
</comment>
<dbReference type="Proteomes" id="UP001165960">
    <property type="component" value="Unassembled WGS sequence"/>
</dbReference>
<organism evidence="1 2">
    <name type="scientific">Entomophthora muscae</name>
    <dbReference type="NCBI Taxonomy" id="34485"/>
    <lineage>
        <taxon>Eukaryota</taxon>
        <taxon>Fungi</taxon>
        <taxon>Fungi incertae sedis</taxon>
        <taxon>Zoopagomycota</taxon>
        <taxon>Entomophthoromycotina</taxon>
        <taxon>Entomophthoromycetes</taxon>
        <taxon>Entomophthorales</taxon>
        <taxon>Entomophthoraceae</taxon>
        <taxon>Entomophthora</taxon>
    </lineage>
</organism>
<dbReference type="EMBL" id="QTSX02000098">
    <property type="protein sequence ID" value="KAJ9088683.1"/>
    <property type="molecule type" value="Genomic_DNA"/>
</dbReference>
<name>A0ACC2UPB6_9FUNG</name>
<evidence type="ECO:0000313" key="2">
    <source>
        <dbReference type="Proteomes" id="UP001165960"/>
    </source>
</evidence>
<keyword evidence="2" id="KW-1185">Reference proteome</keyword>
<sequence>MKPPVALRPMPAYSPDLPTNLPSKLLGIVYITLTGKTTGCPPKVESLTCTSHPCSDKHIKSTSKQIKAPHKARHTQNRQFPNNNPGQAPAIASIFHTLHQAQIDKIARLKAEDKFIPGLTRNQLLESCRNELVAKLPSGSPTCKLPRNFIRFSGYQLLGKRKRPGLGYHRISVNLVI</sequence>
<evidence type="ECO:0000313" key="1">
    <source>
        <dbReference type="EMBL" id="KAJ9088683.1"/>
    </source>
</evidence>
<protein>
    <submittedName>
        <fullName evidence="1">Uncharacterized protein</fullName>
    </submittedName>
</protein>
<proteinExistence type="predicted"/>
<reference evidence="1" key="1">
    <citation type="submission" date="2022-04" db="EMBL/GenBank/DDBJ databases">
        <title>Genome of the entomopathogenic fungus Entomophthora muscae.</title>
        <authorList>
            <person name="Elya C."/>
            <person name="Lovett B.R."/>
            <person name="Lee E."/>
            <person name="Macias A.M."/>
            <person name="Hajek A.E."/>
            <person name="De Bivort B.L."/>
            <person name="Kasson M.T."/>
            <person name="De Fine Licht H.H."/>
            <person name="Stajich J.E."/>
        </authorList>
    </citation>
    <scope>NUCLEOTIDE SEQUENCE</scope>
    <source>
        <strain evidence="1">Berkeley</strain>
    </source>
</reference>